<evidence type="ECO:0000256" key="16">
    <source>
        <dbReference type="ARBA" id="ARBA00044554"/>
    </source>
</evidence>
<evidence type="ECO:0000256" key="7">
    <source>
        <dbReference type="ARBA" id="ARBA00022801"/>
    </source>
</evidence>
<dbReference type="PROSITE" id="PS00630">
    <property type="entry name" value="IMP_2"/>
    <property type="match status" value="1"/>
</dbReference>
<dbReference type="PRINTS" id="PR00377">
    <property type="entry name" value="IMPHPHTASES"/>
</dbReference>
<accession>A0A2V3IYA9</accession>
<dbReference type="Gene3D" id="3.40.190.80">
    <property type="match status" value="1"/>
</dbReference>
<dbReference type="GO" id="GO:0004441">
    <property type="term" value="F:inositol-1,4-bisphosphate 1-phosphatase activity"/>
    <property type="evidence" value="ECO:0007669"/>
    <property type="project" value="UniProtKB-EC"/>
</dbReference>
<evidence type="ECO:0000256" key="9">
    <source>
        <dbReference type="ARBA" id="ARBA00023136"/>
    </source>
</evidence>
<evidence type="ECO:0000313" key="18">
    <source>
        <dbReference type="EMBL" id="PXF46120.1"/>
    </source>
</evidence>
<protein>
    <recommendedName>
        <fullName evidence="10">3'(2'),5'-bisphosphate nucleotidase 1</fullName>
        <ecNumber evidence="14">3.1.3.57</ecNumber>
        <ecNumber evidence="2">3.1.3.7</ecNumber>
    </recommendedName>
    <alternativeName>
        <fullName evidence="15">3'-phosphoadenosine 5'-phosphate phosphatase</fullName>
    </alternativeName>
    <alternativeName>
        <fullName evidence="11">Bisphosphate 3'-nucleotidase 1</fullName>
    </alternativeName>
    <alternativeName>
        <fullName evidence="16">Inositol-polyphosphate 1-phosphatase</fullName>
    </alternativeName>
</protein>
<dbReference type="GO" id="GO:0000287">
    <property type="term" value="F:magnesium ion binding"/>
    <property type="evidence" value="ECO:0007669"/>
    <property type="project" value="InterPro"/>
</dbReference>
<keyword evidence="5" id="KW-0452">Lithium</keyword>
<organism evidence="18 19">
    <name type="scientific">Gracilariopsis chorda</name>
    <dbReference type="NCBI Taxonomy" id="448386"/>
    <lineage>
        <taxon>Eukaryota</taxon>
        <taxon>Rhodophyta</taxon>
        <taxon>Florideophyceae</taxon>
        <taxon>Rhodymeniophycidae</taxon>
        <taxon>Gracilariales</taxon>
        <taxon>Gracilariaceae</taxon>
        <taxon>Gracilariopsis</taxon>
    </lineage>
</organism>
<reference evidence="18 19" key="1">
    <citation type="journal article" date="2018" name="Mol. Biol. Evol.">
        <title>Analysis of the draft genome of the red seaweed Gracilariopsis chorda provides insights into genome size evolution in Rhodophyta.</title>
        <authorList>
            <person name="Lee J."/>
            <person name="Yang E.C."/>
            <person name="Graf L."/>
            <person name="Yang J.H."/>
            <person name="Qiu H."/>
            <person name="Zel Zion U."/>
            <person name="Chan C.X."/>
            <person name="Stephens T.G."/>
            <person name="Weber A.P.M."/>
            <person name="Boo G.H."/>
            <person name="Boo S.M."/>
            <person name="Kim K.M."/>
            <person name="Shin Y."/>
            <person name="Jung M."/>
            <person name="Lee S.J."/>
            <person name="Yim H.S."/>
            <person name="Lee J.H."/>
            <person name="Bhattacharya D."/>
            <person name="Yoon H.S."/>
        </authorList>
    </citation>
    <scope>NUCLEOTIDE SEQUENCE [LARGE SCALE GENOMIC DNA]</scope>
    <source>
        <strain evidence="18 19">SKKU-2015</strain>
        <tissue evidence="18">Whole body</tissue>
    </source>
</reference>
<evidence type="ECO:0000313" key="19">
    <source>
        <dbReference type="Proteomes" id="UP000247409"/>
    </source>
</evidence>
<keyword evidence="7" id="KW-0378">Hydrolase</keyword>
<keyword evidence="6 17" id="KW-0479">Metal-binding</keyword>
<feature type="binding site" evidence="17">
    <location>
        <position position="96"/>
    </location>
    <ligand>
        <name>Mg(2+)</name>
        <dbReference type="ChEBI" id="CHEBI:18420"/>
        <label>1</label>
        <note>catalytic</note>
    </ligand>
</feature>
<dbReference type="Gene3D" id="3.30.540.10">
    <property type="entry name" value="Fructose-1,6-Bisphosphatase, subunit A, domain 1"/>
    <property type="match status" value="1"/>
</dbReference>
<dbReference type="InterPro" id="IPR050725">
    <property type="entry name" value="CysQ/Inositol_MonoPase"/>
</dbReference>
<dbReference type="SUPFAM" id="SSF56655">
    <property type="entry name" value="Carbohydrate phosphatase"/>
    <property type="match status" value="1"/>
</dbReference>
<dbReference type="Pfam" id="PF00459">
    <property type="entry name" value="Inositol_P"/>
    <property type="match status" value="1"/>
</dbReference>
<feature type="binding site" evidence="17">
    <location>
        <position position="99"/>
    </location>
    <ligand>
        <name>Mg(2+)</name>
        <dbReference type="ChEBI" id="CHEBI:18420"/>
        <label>1</label>
        <note>catalytic</note>
    </ligand>
</feature>
<evidence type="ECO:0000256" key="3">
    <source>
        <dbReference type="ARBA" id="ARBA00022475"/>
    </source>
</evidence>
<keyword evidence="9" id="KW-0472">Membrane</keyword>
<dbReference type="EMBL" id="NBIV01000044">
    <property type="protein sequence ID" value="PXF46120.1"/>
    <property type="molecule type" value="Genomic_DNA"/>
</dbReference>
<evidence type="ECO:0000256" key="2">
    <source>
        <dbReference type="ARBA" id="ARBA00012633"/>
    </source>
</evidence>
<dbReference type="EC" id="3.1.3.57" evidence="14"/>
<dbReference type="EC" id="3.1.3.7" evidence="2"/>
<evidence type="ECO:0000256" key="4">
    <source>
        <dbReference type="ARBA" id="ARBA00022519"/>
    </source>
</evidence>
<dbReference type="PANTHER" id="PTHR43028:SF5">
    <property type="entry name" value="3'(2'),5'-BISPHOSPHATE NUCLEOTIDASE 1"/>
    <property type="match status" value="1"/>
</dbReference>
<gene>
    <name evidence="18" type="ORF">BWQ96_04126</name>
</gene>
<dbReference type="InterPro" id="IPR020550">
    <property type="entry name" value="Inositol_monophosphatase_CS"/>
</dbReference>
<dbReference type="GO" id="GO:0050427">
    <property type="term" value="P:3'-phosphoadenosine 5'-phosphosulfate metabolic process"/>
    <property type="evidence" value="ECO:0007669"/>
    <property type="project" value="TreeGrafter"/>
</dbReference>
<feature type="binding site" evidence="17">
    <location>
        <position position="76"/>
    </location>
    <ligand>
        <name>Mg(2+)</name>
        <dbReference type="ChEBI" id="CHEBI:18420"/>
        <label>1</label>
        <note>catalytic</note>
    </ligand>
</feature>
<dbReference type="OrthoDB" id="10254945at2759"/>
<comment type="catalytic activity">
    <reaction evidence="12">
        <text>1D-myo-inositol 1,3,4-trisphosphate + H2O = 1D-myo-inositol 3,4-bisphosphate + phosphate</text>
        <dbReference type="Rhea" id="RHEA:70319"/>
        <dbReference type="ChEBI" id="CHEBI:15377"/>
        <dbReference type="ChEBI" id="CHEBI:43474"/>
        <dbReference type="ChEBI" id="CHEBI:58414"/>
        <dbReference type="ChEBI" id="CHEBI:83241"/>
    </reaction>
    <physiologicalReaction direction="left-to-right" evidence="12">
        <dbReference type="Rhea" id="RHEA:70320"/>
    </physiologicalReaction>
</comment>
<sequence>MNSSITVCGESVLLHPIIDLAVKAGDAILTIYEKPTENWGMQSKSDDSPLTKADLAANAVICERLKSLHSFPIMSEETKAPSYDERSAWSAYWCVDPLDGTKEFIKRNGEFTVNIALMQAVDDSNPAYGARPVLGVVYAPVLKKIYFAASGVGAYMKTLESDAAEIKCLEFSESDENLVLVCSRSHLDERTQKYLDGFKNATTKSMGSSLKFMLVASGEAHIYPRMAPTMEWDTAASQIVVEEAGGRVLHADTNKPLRYNKEELRNPYFYVFGKMTV</sequence>
<keyword evidence="4" id="KW-0997">Cell inner membrane</keyword>
<evidence type="ECO:0000256" key="11">
    <source>
        <dbReference type="ARBA" id="ARBA00041815"/>
    </source>
</evidence>
<evidence type="ECO:0000256" key="15">
    <source>
        <dbReference type="ARBA" id="ARBA00044544"/>
    </source>
</evidence>
<feature type="binding site" evidence="17">
    <location>
        <position position="233"/>
    </location>
    <ligand>
        <name>Mg(2+)</name>
        <dbReference type="ChEBI" id="CHEBI:18420"/>
        <label>1</label>
        <note>catalytic</note>
    </ligand>
</feature>
<dbReference type="CDD" id="cd01638">
    <property type="entry name" value="CysQ"/>
    <property type="match status" value="1"/>
</dbReference>
<evidence type="ECO:0000256" key="10">
    <source>
        <dbReference type="ARBA" id="ARBA00040342"/>
    </source>
</evidence>
<keyword evidence="8 17" id="KW-0460">Magnesium</keyword>
<evidence type="ECO:0000256" key="6">
    <source>
        <dbReference type="ARBA" id="ARBA00022723"/>
    </source>
</evidence>
<comment type="caution">
    <text evidence="18">The sequence shown here is derived from an EMBL/GenBank/DDBJ whole genome shotgun (WGS) entry which is preliminary data.</text>
</comment>
<evidence type="ECO:0000256" key="8">
    <source>
        <dbReference type="ARBA" id="ARBA00022842"/>
    </source>
</evidence>
<dbReference type="PROSITE" id="PS00629">
    <property type="entry name" value="IMP_1"/>
    <property type="match status" value="1"/>
</dbReference>
<dbReference type="GO" id="GO:0046854">
    <property type="term" value="P:phosphatidylinositol phosphate biosynthetic process"/>
    <property type="evidence" value="ECO:0007669"/>
    <property type="project" value="InterPro"/>
</dbReference>
<evidence type="ECO:0000256" key="1">
    <source>
        <dbReference type="ARBA" id="ARBA00005289"/>
    </source>
</evidence>
<evidence type="ECO:0000256" key="5">
    <source>
        <dbReference type="ARBA" id="ARBA00022671"/>
    </source>
</evidence>
<dbReference type="GO" id="GO:0008441">
    <property type="term" value="F:3'(2'),5'-bisphosphate nucleotidase activity"/>
    <property type="evidence" value="ECO:0007669"/>
    <property type="project" value="UniProtKB-EC"/>
</dbReference>
<dbReference type="InterPro" id="IPR020583">
    <property type="entry name" value="Inositol_monoP_metal-BS"/>
</dbReference>
<dbReference type="STRING" id="448386.A0A2V3IYA9"/>
<dbReference type="HAMAP" id="MF_02095">
    <property type="entry name" value="CysQ"/>
    <property type="match status" value="1"/>
</dbReference>
<dbReference type="GO" id="GO:0000103">
    <property type="term" value="P:sulfate assimilation"/>
    <property type="evidence" value="ECO:0007669"/>
    <property type="project" value="TreeGrafter"/>
</dbReference>
<feature type="binding site" evidence="17">
    <location>
        <position position="98"/>
    </location>
    <ligand>
        <name>Mg(2+)</name>
        <dbReference type="ChEBI" id="CHEBI:18420"/>
        <label>1</label>
        <note>catalytic</note>
    </ligand>
</feature>
<dbReference type="AlphaFoldDB" id="A0A2V3IYA9"/>
<comment type="similarity">
    <text evidence="1">Belongs to the inositol monophosphatase superfamily. CysQ family.</text>
</comment>
<evidence type="ECO:0000256" key="17">
    <source>
        <dbReference type="PIRSR" id="PIRSR600760-2"/>
    </source>
</evidence>
<evidence type="ECO:0000256" key="14">
    <source>
        <dbReference type="ARBA" id="ARBA00044519"/>
    </source>
</evidence>
<evidence type="ECO:0000256" key="12">
    <source>
        <dbReference type="ARBA" id="ARBA00044465"/>
    </source>
</evidence>
<dbReference type="Proteomes" id="UP000247409">
    <property type="component" value="Unassembled WGS sequence"/>
</dbReference>
<keyword evidence="19" id="KW-1185">Reference proteome</keyword>
<dbReference type="InterPro" id="IPR000760">
    <property type="entry name" value="Inositol_monophosphatase-like"/>
</dbReference>
<keyword evidence="3" id="KW-1003">Cell membrane</keyword>
<proteinExistence type="inferred from homology"/>
<comment type="cofactor">
    <cofactor evidence="17">
        <name>Mg(2+)</name>
        <dbReference type="ChEBI" id="CHEBI:18420"/>
    </cofactor>
</comment>
<comment type="catalytic activity">
    <reaction evidence="13">
        <text>1D-myo-inositol 1,4-bisphosphate + H2O = 1D-myo-inositol 4-phosphate + phosphate</text>
        <dbReference type="Rhea" id="RHEA:15553"/>
        <dbReference type="ChEBI" id="CHEBI:15377"/>
        <dbReference type="ChEBI" id="CHEBI:43474"/>
        <dbReference type="ChEBI" id="CHEBI:58282"/>
        <dbReference type="ChEBI" id="CHEBI:58469"/>
        <dbReference type="EC" id="3.1.3.57"/>
    </reaction>
    <physiologicalReaction direction="left-to-right" evidence="13">
        <dbReference type="Rhea" id="RHEA:15554"/>
    </physiologicalReaction>
</comment>
<dbReference type="InterPro" id="IPR006240">
    <property type="entry name" value="CysQ"/>
</dbReference>
<name>A0A2V3IYA9_9FLOR</name>
<dbReference type="PANTHER" id="PTHR43028">
    <property type="entry name" value="3'(2'),5'-BISPHOSPHATE NUCLEOTIDASE 1"/>
    <property type="match status" value="1"/>
</dbReference>
<dbReference type="NCBIfam" id="TIGR01331">
    <property type="entry name" value="bisphos_cysQ"/>
    <property type="match status" value="1"/>
</dbReference>
<evidence type="ECO:0000256" key="13">
    <source>
        <dbReference type="ARBA" id="ARBA00044478"/>
    </source>
</evidence>